<protein>
    <submittedName>
        <fullName evidence="2">3-beta hydroxysteroid dehydrogenase/isomerase domain-containing protein</fullName>
    </submittedName>
</protein>
<proteinExistence type="predicted"/>
<evidence type="ECO:0000313" key="2">
    <source>
        <dbReference type="WBParaSite" id="ES5_v2.g13648.t1"/>
    </source>
</evidence>
<dbReference type="WBParaSite" id="ES5_v2.g13648.t1">
    <property type="protein sequence ID" value="ES5_v2.g13648.t1"/>
    <property type="gene ID" value="ES5_v2.g13648"/>
</dbReference>
<organism evidence="1 2">
    <name type="scientific">Panagrolaimus sp. ES5</name>
    <dbReference type="NCBI Taxonomy" id="591445"/>
    <lineage>
        <taxon>Eukaryota</taxon>
        <taxon>Metazoa</taxon>
        <taxon>Ecdysozoa</taxon>
        <taxon>Nematoda</taxon>
        <taxon>Chromadorea</taxon>
        <taxon>Rhabditida</taxon>
        <taxon>Tylenchina</taxon>
        <taxon>Panagrolaimomorpha</taxon>
        <taxon>Panagrolaimoidea</taxon>
        <taxon>Panagrolaimidae</taxon>
        <taxon>Panagrolaimus</taxon>
    </lineage>
</organism>
<accession>A0AC34F9S1</accession>
<sequence length="314" mass="35929">MLFDPEKDVANSEAYIRDNIEATETLIVAMISENVPYLVYLGDTYANLEVEENYGLSEDNFSGIPKTFLTGEYGETKIRGEIFARKSVGRKLANGDEILKAVFPRSTFVYGEGDAKMMETFLAVCQRHQGCIPFFEGSSRGMFQYIYAGNLAGYLECCMNTLMFEPERCNGDYFYCMEDTKATKINEFFAPMLEAAGHSFVPAAGSWYLTFLSTFIYEFKEKIFGKTFKTIGKEFSRCALRFLFAYGYGFSNRKQQLTMDYRPEFTQSDGIKRTARWISANFGGEQKIVETRCNIKVLDKLSEIRYDENVLRMG</sequence>
<dbReference type="Proteomes" id="UP000887579">
    <property type="component" value="Unplaced"/>
</dbReference>
<name>A0AC34F9S1_9BILA</name>
<evidence type="ECO:0000313" key="1">
    <source>
        <dbReference type="Proteomes" id="UP000887579"/>
    </source>
</evidence>
<reference evidence="2" key="1">
    <citation type="submission" date="2022-11" db="UniProtKB">
        <authorList>
            <consortium name="WormBaseParasite"/>
        </authorList>
    </citation>
    <scope>IDENTIFICATION</scope>
</reference>